<reference evidence="1 2" key="1">
    <citation type="submission" date="2017-11" db="EMBL/GenBank/DDBJ databases">
        <title>De-novo sequencing of pomegranate (Punica granatum L.) genome.</title>
        <authorList>
            <person name="Akparov Z."/>
            <person name="Amiraslanov A."/>
            <person name="Hajiyeva S."/>
            <person name="Abbasov M."/>
            <person name="Kaur K."/>
            <person name="Hamwieh A."/>
            <person name="Solovyev V."/>
            <person name="Salamov A."/>
            <person name="Braich B."/>
            <person name="Kosarev P."/>
            <person name="Mahmoud A."/>
            <person name="Hajiyev E."/>
            <person name="Babayeva S."/>
            <person name="Izzatullayeva V."/>
            <person name="Mammadov A."/>
            <person name="Mammadov A."/>
            <person name="Sharifova S."/>
            <person name="Ojaghi J."/>
            <person name="Eynullazada K."/>
            <person name="Bayramov B."/>
            <person name="Abdulazimova A."/>
            <person name="Shahmuradov I."/>
        </authorList>
    </citation>
    <scope>NUCLEOTIDE SEQUENCE [LARGE SCALE GENOMIC DNA]</scope>
    <source>
        <strain evidence="2">cv. AG2017</strain>
        <tissue evidence="1">Leaf</tissue>
    </source>
</reference>
<keyword evidence="2" id="KW-1185">Reference proteome</keyword>
<evidence type="ECO:0000313" key="1">
    <source>
        <dbReference type="EMBL" id="PKI52207.1"/>
    </source>
</evidence>
<gene>
    <name evidence="1" type="ORF">CRG98_027382</name>
</gene>
<organism evidence="1 2">
    <name type="scientific">Punica granatum</name>
    <name type="common">Pomegranate</name>
    <dbReference type="NCBI Taxonomy" id="22663"/>
    <lineage>
        <taxon>Eukaryota</taxon>
        <taxon>Viridiplantae</taxon>
        <taxon>Streptophyta</taxon>
        <taxon>Embryophyta</taxon>
        <taxon>Tracheophyta</taxon>
        <taxon>Spermatophyta</taxon>
        <taxon>Magnoliopsida</taxon>
        <taxon>eudicotyledons</taxon>
        <taxon>Gunneridae</taxon>
        <taxon>Pentapetalae</taxon>
        <taxon>rosids</taxon>
        <taxon>malvids</taxon>
        <taxon>Myrtales</taxon>
        <taxon>Lythraceae</taxon>
        <taxon>Punica</taxon>
    </lineage>
</organism>
<accession>A0A2I0J7I8</accession>
<sequence length="187" mass="21228">MGYAAPFGSPFPVSASTNLITSSSSTWKIENGPRERYLTNPTQKNMQVINLSRTTEMKSLDLRIEQTLAIANCRGSQSFYPWHTHYMMRSSRNRGAEIAIGIHPTSGIDSSKGLPIRLEVRRWFWAGRLRFELVKDDNSEASAIHEPSTSASSSPNRDPLLRTTWDVAPTAKPTFYFWWPGRDCVRF</sequence>
<name>A0A2I0J7I8_PUNGR</name>
<comment type="caution">
    <text evidence="1">The sequence shown here is derived from an EMBL/GenBank/DDBJ whole genome shotgun (WGS) entry which is preliminary data.</text>
</comment>
<evidence type="ECO:0000313" key="2">
    <source>
        <dbReference type="Proteomes" id="UP000233551"/>
    </source>
</evidence>
<protein>
    <submittedName>
        <fullName evidence="1">Uncharacterized protein</fullName>
    </submittedName>
</protein>
<dbReference type="Proteomes" id="UP000233551">
    <property type="component" value="Unassembled WGS sequence"/>
</dbReference>
<dbReference type="EMBL" id="PGOL01001962">
    <property type="protein sequence ID" value="PKI52207.1"/>
    <property type="molecule type" value="Genomic_DNA"/>
</dbReference>
<proteinExistence type="predicted"/>
<dbReference type="AlphaFoldDB" id="A0A2I0J7I8"/>